<organism evidence="2 3">
    <name type="scientific">Gilvimarinus algae</name>
    <dbReference type="NCBI Taxonomy" id="3058037"/>
    <lineage>
        <taxon>Bacteria</taxon>
        <taxon>Pseudomonadati</taxon>
        <taxon>Pseudomonadota</taxon>
        <taxon>Gammaproteobacteria</taxon>
        <taxon>Cellvibrionales</taxon>
        <taxon>Cellvibrionaceae</taxon>
        <taxon>Gilvimarinus</taxon>
    </lineage>
</organism>
<sequence length="64" mass="6403">MNWKSVTIIAFAAATGAIGAQYFFGSLTISGALAAIGSALAAGIAMASVQSIRKDKGSRNNGNL</sequence>
<evidence type="ECO:0000313" key="3">
    <source>
        <dbReference type="Proteomes" id="UP001168380"/>
    </source>
</evidence>
<dbReference type="EMBL" id="JAULRT010000032">
    <property type="protein sequence ID" value="MDO3380817.1"/>
    <property type="molecule type" value="Genomic_DNA"/>
</dbReference>
<keyword evidence="1" id="KW-0812">Transmembrane</keyword>
<proteinExistence type="predicted"/>
<keyword evidence="1" id="KW-0472">Membrane</keyword>
<name>A0ABT8TES5_9GAMM</name>
<keyword evidence="1" id="KW-1133">Transmembrane helix</keyword>
<accession>A0ABT8TES5</accession>
<keyword evidence="3" id="KW-1185">Reference proteome</keyword>
<evidence type="ECO:0000313" key="2">
    <source>
        <dbReference type="EMBL" id="MDO3380817.1"/>
    </source>
</evidence>
<reference evidence="2" key="1">
    <citation type="submission" date="2023-07" db="EMBL/GenBank/DDBJ databases">
        <title>Gilvimarinus algae sp. nov., isolated from the surface of Kelp.</title>
        <authorList>
            <person name="Sun Y.Y."/>
            <person name="Gong Y."/>
            <person name="Du Z.J."/>
        </authorList>
    </citation>
    <scope>NUCLEOTIDE SEQUENCE</scope>
    <source>
        <strain evidence="2">SDUM040014</strain>
    </source>
</reference>
<dbReference type="Proteomes" id="UP001168380">
    <property type="component" value="Unassembled WGS sequence"/>
</dbReference>
<evidence type="ECO:0000256" key="1">
    <source>
        <dbReference type="SAM" id="Phobius"/>
    </source>
</evidence>
<feature type="transmembrane region" description="Helical" evidence="1">
    <location>
        <begin position="29"/>
        <end position="49"/>
    </location>
</feature>
<comment type="caution">
    <text evidence="2">The sequence shown here is derived from an EMBL/GenBank/DDBJ whole genome shotgun (WGS) entry which is preliminary data.</text>
</comment>
<dbReference type="RefSeq" id="WP_302710938.1">
    <property type="nucleotide sequence ID" value="NZ_JAULRT010000032.1"/>
</dbReference>
<protein>
    <submittedName>
        <fullName evidence="2">Uncharacterized protein</fullName>
    </submittedName>
</protein>
<gene>
    <name evidence="2" type="ORF">QWI16_01445</name>
</gene>